<evidence type="ECO:0000256" key="13">
    <source>
        <dbReference type="PIRNR" id="PIRNR000817"/>
    </source>
</evidence>
<dbReference type="PIRSF" id="PIRSF501176">
    <property type="entry name" value="DNApol_mu"/>
    <property type="match status" value="1"/>
</dbReference>
<evidence type="ECO:0000256" key="12">
    <source>
        <dbReference type="ARBA" id="ARBA00049244"/>
    </source>
</evidence>
<evidence type="ECO:0000313" key="16">
    <source>
        <dbReference type="RefSeq" id="XP_008525491.2"/>
    </source>
</evidence>
<keyword evidence="9" id="KW-0239">DNA-directed DNA polymerase</keyword>
<dbReference type="Gene3D" id="1.10.150.20">
    <property type="entry name" value="5' to 3' exonuclease, C-terminal subdomain"/>
    <property type="match status" value="1"/>
</dbReference>
<dbReference type="SUPFAM" id="SSF52113">
    <property type="entry name" value="BRCT domain"/>
    <property type="match status" value="1"/>
</dbReference>
<comment type="catalytic activity">
    <reaction evidence="12 13">
        <text>DNA(n) + a 2'-deoxyribonucleoside 5'-triphosphate = DNA(n+1) + diphosphate</text>
        <dbReference type="Rhea" id="RHEA:22508"/>
        <dbReference type="Rhea" id="RHEA-COMP:17339"/>
        <dbReference type="Rhea" id="RHEA-COMP:17340"/>
        <dbReference type="ChEBI" id="CHEBI:33019"/>
        <dbReference type="ChEBI" id="CHEBI:61560"/>
        <dbReference type="ChEBI" id="CHEBI:173112"/>
        <dbReference type="EC" id="2.7.7.7"/>
    </reaction>
</comment>
<dbReference type="InterPro" id="IPR022312">
    <property type="entry name" value="DNA_pol_X"/>
</dbReference>
<keyword evidence="11 13" id="KW-0539">Nucleus</keyword>
<evidence type="ECO:0000256" key="2">
    <source>
        <dbReference type="ARBA" id="ARBA00004123"/>
    </source>
</evidence>
<comment type="subcellular location">
    <subcellularLocation>
        <location evidence="2 13">Nucleus</location>
    </subcellularLocation>
</comment>
<dbReference type="PRINTS" id="PR00871">
    <property type="entry name" value="DNAPOLXTDT"/>
</dbReference>
<evidence type="ECO:0000256" key="1">
    <source>
        <dbReference type="ARBA" id="ARBA00001946"/>
    </source>
</evidence>
<dbReference type="EC" id="2.7.7.7" evidence="13"/>
<evidence type="ECO:0000256" key="11">
    <source>
        <dbReference type="ARBA" id="ARBA00023242"/>
    </source>
</evidence>
<dbReference type="PIRSF" id="PIRSF000817">
    <property type="entry name" value="DNA_NT"/>
    <property type="match status" value="1"/>
</dbReference>
<evidence type="ECO:0000256" key="7">
    <source>
        <dbReference type="ARBA" id="ARBA00022763"/>
    </source>
</evidence>
<dbReference type="PRINTS" id="PR00869">
    <property type="entry name" value="DNAPOLX"/>
</dbReference>
<dbReference type="InterPro" id="IPR027421">
    <property type="entry name" value="DNA_pol_lamdba_lyase_dom_sf"/>
</dbReference>
<dbReference type="InterPro" id="IPR036420">
    <property type="entry name" value="BRCT_dom_sf"/>
</dbReference>
<organism evidence="15 16">
    <name type="scientific">Equus przewalskii</name>
    <name type="common">Przewalski's horse</name>
    <name type="synonym">Equus caballus przewalskii</name>
    <dbReference type="NCBI Taxonomy" id="9798"/>
    <lineage>
        <taxon>Eukaryota</taxon>
        <taxon>Metazoa</taxon>
        <taxon>Chordata</taxon>
        <taxon>Craniata</taxon>
        <taxon>Vertebrata</taxon>
        <taxon>Euteleostomi</taxon>
        <taxon>Mammalia</taxon>
        <taxon>Eutheria</taxon>
        <taxon>Laurasiatheria</taxon>
        <taxon>Perissodactyla</taxon>
        <taxon>Equidae</taxon>
        <taxon>Equus</taxon>
    </lineage>
</organism>
<dbReference type="Pfam" id="PF14792">
    <property type="entry name" value="DNA_pol_B_palm"/>
    <property type="match status" value="1"/>
</dbReference>
<evidence type="ECO:0000256" key="9">
    <source>
        <dbReference type="ARBA" id="ARBA00022932"/>
    </source>
</evidence>
<dbReference type="SUPFAM" id="SSF81585">
    <property type="entry name" value="PsbU/PolX domain-like"/>
    <property type="match status" value="1"/>
</dbReference>
<keyword evidence="7" id="KW-0227">DNA damage</keyword>
<dbReference type="Gene3D" id="1.10.150.110">
    <property type="entry name" value="DNA polymerase beta, N-terminal domain-like"/>
    <property type="match status" value="1"/>
</dbReference>
<keyword evidence="15" id="KW-1185">Reference proteome</keyword>
<dbReference type="InterPro" id="IPR018944">
    <property type="entry name" value="DNA_pol_lambd_fingers_domain"/>
</dbReference>
<keyword evidence="6 13" id="KW-0479">Metal-binding</keyword>
<dbReference type="InterPro" id="IPR027249">
    <property type="entry name" value="DNA/RNApol_mu"/>
</dbReference>
<dbReference type="InterPro" id="IPR001357">
    <property type="entry name" value="BRCT_dom"/>
</dbReference>
<dbReference type="InterPro" id="IPR029398">
    <property type="entry name" value="PolB_thumb"/>
</dbReference>
<comment type="function">
    <text evidence="13">Gap-filling polymerase involved in repair of DNA double-strand breaks by non-homologous end joining (NHEJ).</text>
</comment>
<dbReference type="PANTHER" id="PTHR11276:SF24">
    <property type="entry name" value="DNA-DIRECTED DNA_RNA POLYMERASE MU"/>
    <property type="match status" value="1"/>
</dbReference>
<keyword evidence="10" id="KW-0234">DNA repair</keyword>
<evidence type="ECO:0000256" key="6">
    <source>
        <dbReference type="ARBA" id="ARBA00022723"/>
    </source>
</evidence>
<dbReference type="InterPro" id="IPR010996">
    <property type="entry name" value="HHH_MUS81"/>
</dbReference>
<evidence type="ECO:0000256" key="3">
    <source>
        <dbReference type="ARBA" id="ARBA00008323"/>
    </source>
</evidence>
<evidence type="ECO:0000256" key="4">
    <source>
        <dbReference type="ARBA" id="ARBA00022679"/>
    </source>
</evidence>
<dbReference type="SUPFAM" id="SSF81301">
    <property type="entry name" value="Nucleotidyltransferase"/>
    <property type="match status" value="1"/>
</dbReference>
<dbReference type="Pfam" id="PF14791">
    <property type="entry name" value="DNA_pol_B_thumb"/>
    <property type="match status" value="1"/>
</dbReference>
<dbReference type="InterPro" id="IPR037160">
    <property type="entry name" value="DNA_Pol_thumb_sf"/>
</dbReference>
<dbReference type="RefSeq" id="XP_008525491.2">
    <property type="nucleotide sequence ID" value="XM_008527269.2"/>
</dbReference>
<dbReference type="Pfam" id="PF14716">
    <property type="entry name" value="HHH_8"/>
    <property type="match status" value="1"/>
</dbReference>
<proteinExistence type="inferred from homology"/>
<evidence type="ECO:0000256" key="8">
    <source>
        <dbReference type="ARBA" id="ARBA00022842"/>
    </source>
</evidence>
<sequence>MLPKRRRTRVGSPGAAAPSAARFPGVAIYLAEPRMGRSRRAFLTRLALSKGFRVLDAYSPEVTHVVMEQTSAEEAICWQERRVAAFPPGCTHPALLDISWFTESMAAGQPVPVECRHRLEVAMPRKGLPSPVWMPSYACQRRTPLTHYNTSLSEALETLAEAAGFEGSEGRFLSFCRAASVLKALPSPVTALSQLQGLPHFGEHSCRVVQELLEHGVCEEVERVRLSERYQTMKLFTQIFGVGVRTADRWYREGLRTLDDLRGQPQRLTQQQKAGLQHYQDLSALVQRPDLEALQQVVEAAVGQALPGATVTLTGGFRRGKLQGHDVDFLITHPEEGREAGLLPRVMCCLKKQGLVLYHQHHRSEDPTHLTQQSHTMDAFERSFCIFRLPQPPGSAVGGHQRPCPAWKAVRVDLVAVPISQFPFALLGWTGSRHFERELRRFSWKERGLRLNSHGLFDPEQKTFFHAASEEDIFRHLGLEYLPPEQRNA</sequence>
<feature type="domain" description="BRCT" evidence="14">
    <location>
        <begin position="18"/>
        <end position="114"/>
    </location>
</feature>
<reference evidence="16" key="1">
    <citation type="submission" date="2025-08" db="UniProtKB">
        <authorList>
            <consortium name="RefSeq"/>
        </authorList>
    </citation>
    <scope>IDENTIFICATION</scope>
    <source>
        <tissue evidence="16">Blood</tissue>
    </source>
</reference>
<dbReference type="InterPro" id="IPR028207">
    <property type="entry name" value="DNA_pol_B_palm_palm"/>
</dbReference>
<evidence type="ECO:0000256" key="10">
    <source>
        <dbReference type="ARBA" id="ARBA00023204"/>
    </source>
</evidence>
<name>A0ABM2FAA4_EQUPR</name>
<dbReference type="Gene3D" id="3.40.50.10190">
    <property type="entry name" value="BRCT domain"/>
    <property type="match status" value="1"/>
</dbReference>
<evidence type="ECO:0000313" key="15">
    <source>
        <dbReference type="Proteomes" id="UP001652662"/>
    </source>
</evidence>
<dbReference type="GeneID" id="103555608"/>
<dbReference type="Pfam" id="PF10391">
    <property type="entry name" value="DNA_pol_lambd_f"/>
    <property type="match status" value="1"/>
</dbReference>
<accession>A0ABM2FAA4</accession>
<dbReference type="Proteomes" id="UP001652662">
    <property type="component" value="Chromosome 4"/>
</dbReference>
<protein>
    <recommendedName>
        <fullName evidence="13">DNA-directed DNA/RNA polymerase mu</fullName>
        <ecNumber evidence="13">2.7.7.7</ecNumber>
    </recommendedName>
</protein>
<evidence type="ECO:0000256" key="5">
    <source>
        <dbReference type="ARBA" id="ARBA00022695"/>
    </source>
</evidence>
<comment type="similarity">
    <text evidence="3 13">Belongs to the DNA polymerase type-X family.</text>
</comment>
<dbReference type="PANTHER" id="PTHR11276">
    <property type="entry name" value="DNA POLYMERASE TYPE-X FAMILY MEMBER"/>
    <property type="match status" value="1"/>
</dbReference>
<dbReference type="InterPro" id="IPR001726">
    <property type="entry name" value="TdT/Mu"/>
</dbReference>
<dbReference type="InterPro" id="IPR002054">
    <property type="entry name" value="DNA-dir_DNA_pol_X"/>
</dbReference>
<dbReference type="PROSITE" id="PS50172">
    <property type="entry name" value="BRCT"/>
    <property type="match status" value="1"/>
</dbReference>
<dbReference type="Gene3D" id="3.30.460.10">
    <property type="entry name" value="Beta Polymerase, domain 2"/>
    <property type="match status" value="1"/>
</dbReference>
<keyword evidence="5 13" id="KW-0548">Nucleotidyltransferase</keyword>
<dbReference type="SUPFAM" id="SSF47802">
    <property type="entry name" value="DNA polymerase beta, N-terminal domain-like"/>
    <property type="match status" value="1"/>
</dbReference>
<dbReference type="PROSITE" id="PS00522">
    <property type="entry name" value="DNA_POLYMERASE_X"/>
    <property type="match status" value="1"/>
</dbReference>
<comment type="cofactor">
    <cofactor evidence="1 13">
        <name>Mg(2+)</name>
        <dbReference type="ChEBI" id="CHEBI:18420"/>
    </cofactor>
</comment>
<dbReference type="SMART" id="SM00483">
    <property type="entry name" value="POLXc"/>
    <property type="match status" value="1"/>
</dbReference>
<keyword evidence="4 13" id="KW-0808">Transferase</keyword>
<dbReference type="InterPro" id="IPR043519">
    <property type="entry name" value="NT_sf"/>
</dbReference>
<gene>
    <name evidence="16" type="primary">POLM</name>
</gene>
<keyword evidence="8 13" id="KW-0460">Magnesium</keyword>
<dbReference type="InterPro" id="IPR019843">
    <property type="entry name" value="DNA_pol-X_BS"/>
</dbReference>
<dbReference type="CDD" id="cd00141">
    <property type="entry name" value="NT_POLXc"/>
    <property type="match status" value="1"/>
</dbReference>
<dbReference type="Gene3D" id="3.30.210.10">
    <property type="entry name" value="DNA polymerase, thumb domain"/>
    <property type="match status" value="1"/>
</dbReference>
<evidence type="ECO:0000259" key="14">
    <source>
        <dbReference type="PROSITE" id="PS50172"/>
    </source>
</evidence>